<dbReference type="SMART" id="SM00829">
    <property type="entry name" value="PKS_ER"/>
    <property type="match status" value="1"/>
</dbReference>
<accession>A0A6J4V7Q0</accession>
<dbReference type="SUPFAM" id="SSF50129">
    <property type="entry name" value="GroES-like"/>
    <property type="match status" value="1"/>
</dbReference>
<evidence type="ECO:0000256" key="2">
    <source>
        <dbReference type="ARBA" id="ARBA00023002"/>
    </source>
</evidence>
<feature type="domain" description="Enoyl reductase (ER)" evidence="3">
    <location>
        <begin position="11"/>
        <end position="330"/>
    </location>
</feature>
<dbReference type="EMBL" id="CADCWO010000093">
    <property type="protein sequence ID" value="CAA9571028.1"/>
    <property type="molecule type" value="Genomic_DNA"/>
</dbReference>
<dbReference type="Gene3D" id="3.40.50.720">
    <property type="entry name" value="NAD(P)-binding Rossmann-like Domain"/>
    <property type="match status" value="1"/>
</dbReference>
<evidence type="ECO:0000313" key="4">
    <source>
        <dbReference type="EMBL" id="CAA9571028.1"/>
    </source>
</evidence>
<reference evidence="4" key="1">
    <citation type="submission" date="2020-02" db="EMBL/GenBank/DDBJ databases">
        <authorList>
            <person name="Meier V. D."/>
        </authorList>
    </citation>
    <scope>NUCLEOTIDE SEQUENCE</scope>
    <source>
        <strain evidence="4">AVDCRST_MAG81</strain>
    </source>
</reference>
<keyword evidence="1" id="KW-0521">NADP</keyword>
<dbReference type="InterPro" id="IPR013154">
    <property type="entry name" value="ADH-like_N"/>
</dbReference>
<dbReference type="InterPro" id="IPR036291">
    <property type="entry name" value="NAD(P)-bd_dom_sf"/>
</dbReference>
<evidence type="ECO:0000259" key="3">
    <source>
        <dbReference type="SMART" id="SM00829"/>
    </source>
</evidence>
<dbReference type="InterPro" id="IPR020843">
    <property type="entry name" value="ER"/>
</dbReference>
<protein>
    <recommendedName>
        <fullName evidence="3">Enoyl reductase (ER) domain-containing protein</fullName>
    </recommendedName>
</protein>
<dbReference type="Gene3D" id="3.90.180.10">
    <property type="entry name" value="Medium-chain alcohol dehydrogenases, catalytic domain"/>
    <property type="match status" value="1"/>
</dbReference>
<dbReference type="AlphaFoldDB" id="A0A6J4V7Q0"/>
<sequence length="332" mass="35450">MGKVIKFYKAGSADVLTIQDEKIPPPGDGEARIAITAIGLNRFEIMFRENNYATSPKFPSRLGGEAVGVIEALGPKTDSFQVGDRVTVLATVPMGTSGVYAEQANVPVTSLVKSIYQSADVKEAALWLSYITVYGALIEYENMQPGQSVLITAASSAVGLAAIQVVKDRGGIAIATTRTSTKRQALLDVGADHVIATEEENLLTRVEEMTNGSSVDIAFDAVGGKLLPAIVQATAAGGKIYEYGFLDAGGVSGSKVDLPIVLLYGKMLGFYSVFEIMLNPERMGRAAAWLRDAVERGAIKPQIDKTFPLDEIIAAHRYMESGQQFGKILVLP</sequence>
<dbReference type="SUPFAM" id="SSF51735">
    <property type="entry name" value="NAD(P)-binding Rossmann-fold domains"/>
    <property type="match status" value="1"/>
</dbReference>
<organism evidence="4">
    <name type="scientific">uncultured Synechococcales cyanobacterium</name>
    <dbReference type="NCBI Taxonomy" id="1936017"/>
    <lineage>
        <taxon>Bacteria</taxon>
        <taxon>Bacillati</taxon>
        <taxon>Cyanobacteriota</taxon>
        <taxon>Cyanophyceae</taxon>
        <taxon>Synechococcales</taxon>
        <taxon>environmental samples</taxon>
    </lineage>
</organism>
<name>A0A6J4V7Q0_9CYAN</name>
<dbReference type="GO" id="GO:0070402">
    <property type="term" value="F:NADPH binding"/>
    <property type="evidence" value="ECO:0007669"/>
    <property type="project" value="TreeGrafter"/>
</dbReference>
<dbReference type="Pfam" id="PF08240">
    <property type="entry name" value="ADH_N"/>
    <property type="match status" value="1"/>
</dbReference>
<proteinExistence type="predicted"/>
<dbReference type="Pfam" id="PF13602">
    <property type="entry name" value="ADH_zinc_N_2"/>
    <property type="match status" value="1"/>
</dbReference>
<evidence type="ECO:0000256" key="1">
    <source>
        <dbReference type="ARBA" id="ARBA00022857"/>
    </source>
</evidence>
<dbReference type="GO" id="GO:0016651">
    <property type="term" value="F:oxidoreductase activity, acting on NAD(P)H"/>
    <property type="evidence" value="ECO:0007669"/>
    <property type="project" value="TreeGrafter"/>
</dbReference>
<gene>
    <name evidence="4" type="ORF">AVDCRST_MAG81-1610</name>
</gene>
<keyword evidence="2" id="KW-0560">Oxidoreductase</keyword>
<dbReference type="PANTHER" id="PTHR48106:SF5">
    <property type="entry name" value="ZINC-CONTAINING ALCOHOL DEHYDROGENASE"/>
    <property type="match status" value="1"/>
</dbReference>
<dbReference type="CDD" id="cd08268">
    <property type="entry name" value="MDR2"/>
    <property type="match status" value="1"/>
</dbReference>
<dbReference type="InterPro" id="IPR011032">
    <property type="entry name" value="GroES-like_sf"/>
</dbReference>
<dbReference type="PANTHER" id="PTHR48106">
    <property type="entry name" value="QUINONE OXIDOREDUCTASE PIG3-RELATED"/>
    <property type="match status" value="1"/>
</dbReference>